<gene>
    <name evidence="2" type="ORF">HH304_20960</name>
</gene>
<dbReference type="InterPro" id="IPR007069">
    <property type="entry name" value="Transposase_32"/>
</dbReference>
<proteinExistence type="predicted"/>
<dbReference type="GO" id="GO:0004803">
    <property type="term" value="F:transposase activity"/>
    <property type="evidence" value="ECO:0007669"/>
    <property type="project" value="InterPro"/>
</dbReference>
<keyword evidence="3" id="KW-1185">Reference proteome</keyword>
<dbReference type="PANTHER" id="PTHR37023">
    <property type="entry name" value="TRANSPOSASE"/>
    <property type="match status" value="1"/>
</dbReference>
<dbReference type="Proteomes" id="UP000559010">
    <property type="component" value="Unassembled WGS sequence"/>
</dbReference>
<dbReference type="PANTHER" id="PTHR37023:SF1">
    <property type="entry name" value="ISSOD25 TRANSPOSASE TNPA_ISSOD25"/>
    <property type="match status" value="1"/>
</dbReference>
<organism evidence="2 3">
    <name type="scientific">Marinigracilibium pacificum</name>
    <dbReference type="NCBI Taxonomy" id="2729599"/>
    <lineage>
        <taxon>Bacteria</taxon>
        <taxon>Pseudomonadati</taxon>
        <taxon>Bacteroidota</taxon>
        <taxon>Cytophagia</taxon>
        <taxon>Cytophagales</taxon>
        <taxon>Flammeovirgaceae</taxon>
        <taxon>Marinigracilibium</taxon>
    </lineage>
</organism>
<evidence type="ECO:0000313" key="2">
    <source>
        <dbReference type="EMBL" id="NMM50893.1"/>
    </source>
</evidence>
<reference evidence="2 3" key="1">
    <citation type="submission" date="2020-04" db="EMBL/GenBank/DDBJ databases">
        <title>Flammeovirgaceae bacterium KN852 isolated from deep sea.</title>
        <authorList>
            <person name="Zhang D.-C."/>
        </authorList>
    </citation>
    <scope>NUCLEOTIDE SEQUENCE [LARGE SCALE GENOMIC DNA]</scope>
    <source>
        <strain evidence="2 3">KN852</strain>
    </source>
</reference>
<name>A0A848J241_9BACT</name>
<protein>
    <recommendedName>
        <fullName evidence="1">Transposase IS801/IS1294 domain-containing protein</fullName>
    </recommendedName>
</protein>
<accession>A0A848J241</accession>
<dbReference type="GO" id="GO:0006313">
    <property type="term" value="P:DNA transposition"/>
    <property type="evidence" value="ECO:0007669"/>
    <property type="project" value="InterPro"/>
</dbReference>
<sequence length="119" mass="13783">MEYLGRYTHKIAISNARILSYQNNEVCFVAKDYRKGGQKVVLRLTDREFIRRYALHVLPKGFTRMRHYGILSSSLKKQCKQIIDEQIGVVVIPLRQESIQHKLCLYCKSGHLVTVAVFG</sequence>
<comment type="caution">
    <text evidence="2">The sequence shown here is derived from an EMBL/GenBank/DDBJ whole genome shotgun (WGS) entry which is preliminary data.</text>
</comment>
<evidence type="ECO:0000313" key="3">
    <source>
        <dbReference type="Proteomes" id="UP000559010"/>
    </source>
</evidence>
<dbReference type="Pfam" id="PF04986">
    <property type="entry name" value="Y2_Tnp"/>
    <property type="match status" value="1"/>
</dbReference>
<feature type="domain" description="Transposase IS801/IS1294" evidence="1">
    <location>
        <begin position="2"/>
        <end position="76"/>
    </location>
</feature>
<dbReference type="AlphaFoldDB" id="A0A848J241"/>
<dbReference type="GO" id="GO:0003677">
    <property type="term" value="F:DNA binding"/>
    <property type="evidence" value="ECO:0007669"/>
    <property type="project" value="InterPro"/>
</dbReference>
<evidence type="ECO:0000259" key="1">
    <source>
        <dbReference type="Pfam" id="PF04986"/>
    </source>
</evidence>
<dbReference type="EMBL" id="JABBNU010000019">
    <property type="protein sequence ID" value="NMM50893.1"/>
    <property type="molecule type" value="Genomic_DNA"/>
</dbReference>